<accession>A0A317JTA1</accession>
<keyword evidence="1" id="KW-1133">Transmembrane helix</keyword>
<gene>
    <name evidence="2" type="ORF">DLJ46_32595</name>
</gene>
<dbReference type="AlphaFoldDB" id="A0A317JTA1"/>
<name>A0A317JTA1_9ACTN</name>
<evidence type="ECO:0000313" key="3">
    <source>
        <dbReference type="Proteomes" id="UP000245683"/>
    </source>
</evidence>
<organism evidence="2 3">
    <name type="scientific">Micromonospora globispora</name>
    <dbReference type="NCBI Taxonomy" id="1450148"/>
    <lineage>
        <taxon>Bacteria</taxon>
        <taxon>Bacillati</taxon>
        <taxon>Actinomycetota</taxon>
        <taxon>Actinomycetes</taxon>
        <taxon>Micromonosporales</taxon>
        <taxon>Micromonosporaceae</taxon>
        <taxon>Micromonospora</taxon>
    </lineage>
</organism>
<reference evidence="3" key="1">
    <citation type="submission" date="2018-05" db="EMBL/GenBank/DDBJ databases">
        <title>Micromonospora globispora sp. nov. and Micromonospora rugosa sp. nov., isolated from marine sediment.</title>
        <authorList>
            <person name="Carro L."/>
            <person name="Aysel V."/>
            <person name="Cetin D."/>
            <person name="Igual J.M."/>
            <person name="Klenk H.-P."/>
            <person name="Trujillo M.E."/>
            <person name="Sahin N."/>
        </authorList>
    </citation>
    <scope>NUCLEOTIDE SEQUENCE [LARGE SCALE GENOMIC DNA]</scope>
    <source>
        <strain evidence="3">S2904</strain>
    </source>
</reference>
<feature type="transmembrane region" description="Helical" evidence="1">
    <location>
        <begin position="74"/>
        <end position="96"/>
    </location>
</feature>
<keyword evidence="1" id="KW-0472">Membrane</keyword>
<proteinExistence type="predicted"/>
<evidence type="ECO:0000256" key="1">
    <source>
        <dbReference type="SAM" id="Phobius"/>
    </source>
</evidence>
<keyword evidence="3" id="KW-1185">Reference proteome</keyword>
<evidence type="ECO:0000313" key="2">
    <source>
        <dbReference type="EMBL" id="PWU43184.1"/>
    </source>
</evidence>
<keyword evidence="1" id="KW-0812">Transmembrane</keyword>
<sequence length="97" mass="10930">MLALTAFFAAALFGISVQWNRQYQVVNTTGLRQIVDDIWHEPTGTSMRRVSANYLRTIETLRKGNCNKELLLRFGYGCQVVATLLLGPVVFLLIAVR</sequence>
<dbReference type="Proteomes" id="UP000245683">
    <property type="component" value="Unassembled WGS sequence"/>
</dbReference>
<comment type="caution">
    <text evidence="2">The sequence shown here is derived from an EMBL/GenBank/DDBJ whole genome shotgun (WGS) entry which is preliminary data.</text>
</comment>
<protein>
    <submittedName>
        <fullName evidence="2">Uncharacterized protein</fullName>
    </submittedName>
</protein>
<dbReference type="EMBL" id="QGSV01000484">
    <property type="protein sequence ID" value="PWU43184.1"/>
    <property type="molecule type" value="Genomic_DNA"/>
</dbReference>